<dbReference type="SMART" id="SM00060">
    <property type="entry name" value="FN3"/>
    <property type="match status" value="1"/>
</dbReference>
<dbReference type="PANTHER" id="PTHR46708">
    <property type="entry name" value="TENASCIN"/>
    <property type="match status" value="1"/>
</dbReference>
<dbReference type="Pfam" id="PF00041">
    <property type="entry name" value="fn3"/>
    <property type="match status" value="1"/>
</dbReference>
<sequence>MDKPLAVQVVNMTPTEAVLDWIAPQAIVENYVIVLTHNEVVADTVLADGATTRFQLRNLHPLTNYSVTVYAVRGSMTSASVFINFLTRMYSP</sequence>
<protein>
    <recommendedName>
        <fullName evidence="2">Fibronectin type-III domain-containing protein</fullName>
    </recommendedName>
</protein>
<dbReference type="Gene3D" id="2.60.40.10">
    <property type="entry name" value="Immunoglobulins"/>
    <property type="match status" value="1"/>
</dbReference>
<dbReference type="STRING" id="75743.A0A401Q8V5"/>
<feature type="non-terminal residue" evidence="3">
    <location>
        <position position="1"/>
    </location>
</feature>
<feature type="domain" description="Fibronectin type-III" evidence="2">
    <location>
        <begin position="3"/>
        <end position="92"/>
    </location>
</feature>
<dbReference type="PROSITE" id="PS50853">
    <property type="entry name" value="FN3"/>
    <property type="match status" value="1"/>
</dbReference>
<name>A0A401Q8V5_SCYTO</name>
<gene>
    <name evidence="3" type="ORF">scyTo_0022563</name>
</gene>
<dbReference type="AlphaFoldDB" id="A0A401Q8V5"/>
<keyword evidence="4" id="KW-1185">Reference proteome</keyword>
<comment type="caution">
    <text evidence="3">The sequence shown here is derived from an EMBL/GenBank/DDBJ whole genome shotgun (WGS) entry which is preliminary data.</text>
</comment>
<accession>A0A401Q8V5</accession>
<dbReference type="SUPFAM" id="SSF49265">
    <property type="entry name" value="Fibronectin type III"/>
    <property type="match status" value="1"/>
</dbReference>
<evidence type="ECO:0000313" key="3">
    <source>
        <dbReference type="EMBL" id="GCB81757.1"/>
    </source>
</evidence>
<dbReference type="EMBL" id="BFAA01023011">
    <property type="protein sequence ID" value="GCB81757.1"/>
    <property type="molecule type" value="Genomic_DNA"/>
</dbReference>
<keyword evidence="1" id="KW-0677">Repeat</keyword>
<evidence type="ECO:0000256" key="1">
    <source>
        <dbReference type="ARBA" id="ARBA00022737"/>
    </source>
</evidence>
<dbReference type="InterPro" id="IPR003961">
    <property type="entry name" value="FN3_dom"/>
</dbReference>
<dbReference type="InterPro" id="IPR013783">
    <property type="entry name" value="Ig-like_fold"/>
</dbReference>
<dbReference type="CDD" id="cd00063">
    <property type="entry name" value="FN3"/>
    <property type="match status" value="1"/>
</dbReference>
<dbReference type="InterPro" id="IPR036116">
    <property type="entry name" value="FN3_sf"/>
</dbReference>
<dbReference type="PANTHER" id="PTHR46708:SF2">
    <property type="entry name" value="FIBRONECTIN TYPE-III DOMAIN-CONTAINING PROTEIN"/>
    <property type="match status" value="1"/>
</dbReference>
<reference evidence="3 4" key="1">
    <citation type="journal article" date="2018" name="Nat. Ecol. Evol.">
        <title>Shark genomes provide insights into elasmobranch evolution and the origin of vertebrates.</title>
        <authorList>
            <person name="Hara Y"/>
            <person name="Yamaguchi K"/>
            <person name="Onimaru K"/>
            <person name="Kadota M"/>
            <person name="Koyanagi M"/>
            <person name="Keeley SD"/>
            <person name="Tatsumi K"/>
            <person name="Tanaka K"/>
            <person name="Motone F"/>
            <person name="Kageyama Y"/>
            <person name="Nozu R"/>
            <person name="Adachi N"/>
            <person name="Nishimura O"/>
            <person name="Nakagawa R"/>
            <person name="Tanegashima C"/>
            <person name="Kiyatake I"/>
            <person name="Matsumoto R"/>
            <person name="Murakumo K"/>
            <person name="Nishida K"/>
            <person name="Terakita A"/>
            <person name="Kuratani S"/>
            <person name="Sato K"/>
            <person name="Hyodo S Kuraku.S."/>
        </authorList>
    </citation>
    <scope>NUCLEOTIDE SEQUENCE [LARGE SCALE GENOMIC DNA]</scope>
</reference>
<dbReference type="Proteomes" id="UP000288216">
    <property type="component" value="Unassembled WGS sequence"/>
</dbReference>
<organism evidence="3 4">
    <name type="scientific">Scyliorhinus torazame</name>
    <name type="common">Cloudy catshark</name>
    <name type="synonym">Catulus torazame</name>
    <dbReference type="NCBI Taxonomy" id="75743"/>
    <lineage>
        <taxon>Eukaryota</taxon>
        <taxon>Metazoa</taxon>
        <taxon>Chordata</taxon>
        <taxon>Craniata</taxon>
        <taxon>Vertebrata</taxon>
        <taxon>Chondrichthyes</taxon>
        <taxon>Elasmobranchii</taxon>
        <taxon>Galeomorphii</taxon>
        <taxon>Galeoidea</taxon>
        <taxon>Carcharhiniformes</taxon>
        <taxon>Scyliorhinidae</taxon>
        <taxon>Scyliorhinus</taxon>
    </lineage>
</organism>
<evidence type="ECO:0000259" key="2">
    <source>
        <dbReference type="PROSITE" id="PS50853"/>
    </source>
</evidence>
<proteinExistence type="predicted"/>
<dbReference type="InterPro" id="IPR050991">
    <property type="entry name" value="ECM_Regulatory_Proteins"/>
</dbReference>
<evidence type="ECO:0000313" key="4">
    <source>
        <dbReference type="Proteomes" id="UP000288216"/>
    </source>
</evidence>